<evidence type="ECO:0000256" key="1">
    <source>
        <dbReference type="SAM" id="MobiDB-lite"/>
    </source>
</evidence>
<reference evidence="2" key="1">
    <citation type="submission" date="2021-03" db="EMBL/GenBank/DDBJ databases">
        <title>Draft genome sequence of rust myrtle Austropuccinia psidii MF-1, a brazilian biotype.</title>
        <authorList>
            <person name="Quecine M.C."/>
            <person name="Pachon D.M.R."/>
            <person name="Bonatelli M.L."/>
            <person name="Correr F.H."/>
            <person name="Franceschini L.M."/>
            <person name="Leite T.F."/>
            <person name="Margarido G.R.A."/>
            <person name="Almeida C.A."/>
            <person name="Ferrarezi J.A."/>
            <person name="Labate C.A."/>
        </authorList>
    </citation>
    <scope>NUCLEOTIDE SEQUENCE</scope>
    <source>
        <strain evidence="2">MF-1</strain>
    </source>
</reference>
<proteinExistence type="predicted"/>
<evidence type="ECO:0000313" key="3">
    <source>
        <dbReference type="Proteomes" id="UP000765509"/>
    </source>
</evidence>
<feature type="compositionally biased region" description="Acidic residues" evidence="1">
    <location>
        <begin position="69"/>
        <end position="88"/>
    </location>
</feature>
<accession>A0A9Q3PX43</accession>
<dbReference type="EMBL" id="AVOT02099160">
    <property type="protein sequence ID" value="MBW0576786.1"/>
    <property type="molecule type" value="Genomic_DNA"/>
</dbReference>
<dbReference type="Proteomes" id="UP000765509">
    <property type="component" value="Unassembled WGS sequence"/>
</dbReference>
<evidence type="ECO:0000313" key="2">
    <source>
        <dbReference type="EMBL" id="MBW0576786.1"/>
    </source>
</evidence>
<gene>
    <name evidence="2" type="ORF">O181_116501</name>
</gene>
<feature type="compositionally biased region" description="Basic and acidic residues" evidence="1">
    <location>
        <begin position="41"/>
        <end position="60"/>
    </location>
</feature>
<protein>
    <submittedName>
        <fullName evidence="2">Uncharacterized protein</fullName>
    </submittedName>
</protein>
<keyword evidence="3" id="KW-1185">Reference proteome</keyword>
<organism evidence="2 3">
    <name type="scientific">Austropuccinia psidii MF-1</name>
    <dbReference type="NCBI Taxonomy" id="1389203"/>
    <lineage>
        <taxon>Eukaryota</taxon>
        <taxon>Fungi</taxon>
        <taxon>Dikarya</taxon>
        <taxon>Basidiomycota</taxon>
        <taxon>Pucciniomycotina</taxon>
        <taxon>Pucciniomycetes</taxon>
        <taxon>Pucciniales</taxon>
        <taxon>Sphaerophragmiaceae</taxon>
        <taxon>Austropuccinia</taxon>
    </lineage>
</organism>
<sequence>MPVQHSTPARDTRSQARIQAFPTPTTRAPLNGTPEVTQLRAHLERGPIIKGEAPFREEGRGTTFKSLGEDDSEEEENSVEEEGADGTEDTTAPEGASQGTGGPTLLKYNQPDPSLLPIMQKMTQIMANLQVASSSEALKPPECFDGTQPFKFRSFIQSFQLIFHNEKANFSEDKKIILYFTSFLTGR</sequence>
<dbReference type="AlphaFoldDB" id="A0A9Q3PX43"/>
<comment type="caution">
    <text evidence="2">The sequence shown here is derived from an EMBL/GenBank/DDBJ whole genome shotgun (WGS) entry which is preliminary data.</text>
</comment>
<feature type="region of interest" description="Disordered" evidence="1">
    <location>
        <begin position="1"/>
        <end position="108"/>
    </location>
</feature>
<feature type="non-terminal residue" evidence="2">
    <location>
        <position position="1"/>
    </location>
</feature>
<name>A0A9Q3PX43_9BASI</name>